<accession>A0ABR4N9X9</accession>
<feature type="region of interest" description="Disordered" evidence="9">
    <location>
        <begin position="532"/>
        <end position="567"/>
    </location>
</feature>
<keyword evidence="12" id="KW-1185">Reference proteome</keyword>
<keyword evidence="6" id="KW-0067">ATP-binding</keyword>
<feature type="compositionally biased region" description="Low complexity" evidence="9">
    <location>
        <begin position="39"/>
        <end position="54"/>
    </location>
</feature>
<evidence type="ECO:0000256" key="6">
    <source>
        <dbReference type="ARBA" id="ARBA00022840"/>
    </source>
</evidence>
<dbReference type="EC" id="2.7.11.1" evidence="1"/>
<evidence type="ECO:0000313" key="11">
    <source>
        <dbReference type="EMBL" id="KAL2916327.1"/>
    </source>
</evidence>
<evidence type="ECO:0000313" key="12">
    <source>
        <dbReference type="Proteomes" id="UP001527925"/>
    </source>
</evidence>
<evidence type="ECO:0000256" key="4">
    <source>
        <dbReference type="ARBA" id="ARBA00022741"/>
    </source>
</evidence>
<feature type="domain" description="Protein kinase" evidence="10">
    <location>
        <begin position="74"/>
        <end position="344"/>
    </location>
</feature>
<feature type="compositionally biased region" description="Gly residues" evidence="9">
    <location>
        <begin position="1"/>
        <end position="22"/>
    </location>
</feature>
<evidence type="ECO:0000256" key="9">
    <source>
        <dbReference type="SAM" id="MobiDB-lite"/>
    </source>
</evidence>
<feature type="compositionally biased region" description="Basic and acidic residues" evidence="9">
    <location>
        <begin position="362"/>
        <end position="372"/>
    </location>
</feature>
<evidence type="ECO:0000256" key="2">
    <source>
        <dbReference type="ARBA" id="ARBA00022527"/>
    </source>
</evidence>
<protein>
    <recommendedName>
        <fullName evidence="1">non-specific serine/threonine protein kinase</fullName>
        <ecNumber evidence="1">2.7.11.1</ecNumber>
    </recommendedName>
</protein>
<dbReference type="EMBL" id="JADGIZ020000017">
    <property type="protein sequence ID" value="KAL2916327.1"/>
    <property type="molecule type" value="Genomic_DNA"/>
</dbReference>
<comment type="caution">
    <text evidence="11">The sequence shown here is derived from an EMBL/GenBank/DDBJ whole genome shotgun (WGS) entry which is preliminary data.</text>
</comment>
<evidence type="ECO:0000256" key="5">
    <source>
        <dbReference type="ARBA" id="ARBA00022777"/>
    </source>
</evidence>
<name>A0ABR4N9X9_9FUNG</name>
<feature type="compositionally biased region" description="Low complexity" evidence="9">
    <location>
        <begin position="555"/>
        <end position="567"/>
    </location>
</feature>
<feature type="region of interest" description="Disordered" evidence="9">
    <location>
        <begin position="1"/>
        <end position="62"/>
    </location>
</feature>
<dbReference type="InterPro" id="IPR000719">
    <property type="entry name" value="Prot_kinase_dom"/>
</dbReference>
<evidence type="ECO:0000256" key="1">
    <source>
        <dbReference type="ARBA" id="ARBA00012513"/>
    </source>
</evidence>
<dbReference type="PANTHER" id="PTHR22967">
    <property type="entry name" value="SERINE/THREONINE PROTEIN KINASE"/>
    <property type="match status" value="1"/>
</dbReference>
<feature type="compositionally biased region" description="Polar residues" evidence="9">
    <location>
        <begin position="535"/>
        <end position="554"/>
    </location>
</feature>
<feature type="compositionally biased region" description="Pro residues" evidence="9">
    <location>
        <begin position="599"/>
        <end position="612"/>
    </location>
</feature>
<feature type="region of interest" description="Disordered" evidence="9">
    <location>
        <begin position="358"/>
        <end position="380"/>
    </location>
</feature>
<evidence type="ECO:0000256" key="3">
    <source>
        <dbReference type="ARBA" id="ARBA00022679"/>
    </source>
</evidence>
<organism evidence="11 12">
    <name type="scientific">Polyrhizophydium stewartii</name>
    <dbReference type="NCBI Taxonomy" id="2732419"/>
    <lineage>
        <taxon>Eukaryota</taxon>
        <taxon>Fungi</taxon>
        <taxon>Fungi incertae sedis</taxon>
        <taxon>Chytridiomycota</taxon>
        <taxon>Chytridiomycota incertae sedis</taxon>
        <taxon>Chytridiomycetes</taxon>
        <taxon>Rhizophydiales</taxon>
        <taxon>Rhizophydiales incertae sedis</taxon>
        <taxon>Polyrhizophydium</taxon>
    </lineage>
</organism>
<keyword evidence="3 11" id="KW-0808">Transferase</keyword>
<dbReference type="InterPro" id="IPR011009">
    <property type="entry name" value="Kinase-like_dom_sf"/>
</dbReference>
<comment type="catalytic activity">
    <reaction evidence="7">
        <text>L-threonyl-[protein] + ATP = O-phospho-L-threonyl-[protein] + ADP + H(+)</text>
        <dbReference type="Rhea" id="RHEA:46608"/>
        <dbReference type="Rhea" id="RHEA-COMP:11060"/>
        <dbReference type="Rhea" id="RHEA-COMP:11605"/>
        <dbReference type="ChEBI" id="CHEBI:15378"/>
        <dbReference type="ChEBI" id="CHEBI:30013"/>
        <dbReference type="ChEBI" id="CHEBI:30616"/>
        <dbReference type="ChEBI" id="CHEBI:61977"/>
        <dbReference type="ChEBI" id="CHEBI:456216"/>
        <dbReference type="EC" id="2.7.11.1"/>
    </reaction>
</comment>
<keyword evidence="2 11" id="KW-0723">Serine/threonine-protein kinase</keyword>
<feature type="compositionally biased region" description="Low complexity" evidence="9">
    <location>
        <begin position="23"/>
        <end position="32"/>
    </location>
</feature>
<dbReference type="Gene3D" id="1.10.510.10">
    <property type="entry name" value="Transferase(Phosphotransferase) domain 1"/>
    <property type="match status" value="1"/>
</dbReference>
<feature type="region of interest" description="Disordered" evidence="9">
    <location>
        <begin position="592"/>
        <end position="710"/>
    </location>
</feature>
<proteinExistence type="predicted"/>
<dbReference type="PANTHER" id="PTHR22967:SF57">
    <property type="entry name" value="AUXILIN, ISOFORM A-RELATED"/>
    <property type="match status" value="1"/>
</dbReference>
<keyword evidence="5 11" id="KW-0418">Kinase</keyword>
<dbReference type="SMART" id="SM00220">
    <property type="entry name" value="S_TKc"/>
    <property type="match status" value="1"/>
</dbReference>
<dbReference type="Pfam" id="PF00069">
    <property type="entry name" value="Pkinase"/>
    <property type="match status" value="1"/>
</dbReference>
<dbReference type="SUPFAM" id="SSF56112">
    <property type="entry name" value="Protein kinase-like (PK-like)"/>
    <property type="match status" value="1"/>
</dbReference>
<feature type="region of interest" description="Disordered" evidence="9">
    <location>
        <begin position="762"/>
        <end position="824"/>
    </location>
</feature>
<comment type="catalytic activity">
    <reaction evidence="8">
        <text>L-seryl-[protein] + ATP = O-phospho-L-seryl-[protein] + ADP + H(+)</text>
        <dbReference type="Rhea" id="RHEA:17989"/>
        <dbReference type="Rhea" id="RHEA-COMP:9863"/>
        <dbReference type="Rhea" id="RHEA-COMP:11604"/>
        <dbReference type="ChEBI" id="CHEBI:15378"/>
        <dbReference type="ChEBI" id="CHEBI:29999"/>
        <dbReference type="ChEBI" id="CHEBI:30616"/>
        <dbReference type="ChEBI" id="CHEBI:83421"/>
        <dbReference type="ChEBI" id="CHEBI:456216"/>
        <dbReference type="EC" id="2.7.11.1"/>
    </reaction>
</comment>
<keyword evidence="4" id="KW-0547">Nucleotide-binding</keyword>
<evidence type="ECO:0000259" key="10">
    <source>
        <dbReference type="PROSITE" id="PS50011"/>
    </source>
</evidence>
<feature type="compositionally biased region" description="Low complexity" evidence="9">
    <location>
        <begin position="679"/>
        <end position="704"/>
    </location>
</feature>
<gene>
    <name evidence="11" type="primary">AKL1</name>
    <name evidence="11" type="ORF">HK105_204083</name>
</gene>
<evidence type="ECO:0000256" key="8">
    <source>
        <dbReference type="ARBA" id="ARBA00048679"/>
    </source>
</evidence>
<dbReference type="Proteomes" id="UP001527925">
    <property type="component" value="Unassembled WGS sequence"/>
</dbReference>
<sequence>MGMGGMGGMGGTGGTGGTGTSMGSGLALSGLPSGPGGPLLPASAAPGPSAGDGSMPPPGTFAPFTTVPLGRTHVVIERFLAEGGFAHVYLVQVADTQQRAVLKRIVCPEESDLDEQRIEADVHRRVSGHKNIVRFIDSSITPLRTGGYEILILMEYCEGGHLVDFLNTRLESRLSEDEILRVFSDVCEAVVHMHEMQPAHIHRDIKIENVLIAGNGTCKLCDFGSCTTRVVPANAQLTSQDIRRLEDEISKFTTLQYRAPEMCDLYQKRGLCEKVDTWAMGILLFKLCYFTTPFEDGGKLAILNARYNLPSFPVYSQRLKSLINSLLEVDVPKRFNIFQAYAVVCELRGVTYNLKTPPLPSKNERALNDQDPSRPVGQFASGKDGSASFGNLVGSIQTIGAVNTSGVTPMRRGRPAKATADSTVDLSSSTGAAALASAAFAPTISDPFTVDAVFGPPSTQLVSSPFSADPFQPTQAPSAAPVPTSALAQLSANQASFGDPFAPPAHRGAVGGPATLDQLQISSIQAAFGPLASTAGPTSTPTHLSLPRNASSNGMQMQPQQQLRQQPSSYLVGTIQQPGPVSAPVSQISPHLLPQSQAAPPPLQPPQVPIPPQQLGLRPNPSLHNRPSSWGGPANWAPLAPSSPPNLHDPFAPQQTGPAAAGHIARPVSGAEWLSQQGPATALQPSQAASSSPTPSTGSASNPNRLSGLAGDLGFQQLQQLQQMQQMQQLQQLQQVQQVQQQIQMQQMQHLQQQIQQMQIQQQPSQPLQRQPSVKALASSGPGRDGASQTQPVLHRQPSIKTMAPASASAKTASGNPPTVVGDD</sequence>
<dbReference type="PROSITE" id="PS50011">
    <property type="entry name" value="PROTEIN_KINASE_DOM"/>
    <property type="match status" value="1"/>
</dbReference>
<reference evidence="11 12" key="1">
    <citation type="submission" date="2023-09" db="EMBL/GenBank/DDBJ databases">
        <title>Pangenome analysis of Batrachochytrium dendrobatidis and related Chytrids.</title>
        <authorList>
            <person name="Yacoub M.N."/>
            <person name="Stajich J.E."/>
            <person name="James T.Y."/>
        </authorList>
    </citation>
    <scope>NUCLEOTIDE SEQUENCE [LARGE SCALE GENOMIC DNA]</scope>
    <source>
        <strain evidence="11 12">JEL0888</strain>
    </source>
</reference>
<evidence type="ECO:0000256" key="7">
    <source>
        <dbReference type="ARBA" id="ARBA00047899"/>
    </source>
</evidence>
<dbReference type="GO" id="GO:0004674">
    <property type="term" value="F:protein serine/threonine kinase activity"/>
    <property type="evidence" value="ECO:0007669"/>
    <property type="project" value="UniProtKB-KW"/>
</dbReference>